<sequence>MEGWLACMAKLGILKDNPAWAKATFVTEFLESPKPYSLLILPSFNEEEYMNEPTKEVGKEAQVNEAAELVGEVAAEEVGKAAAQDLPNEL</sequence>
<dbReference type="AlphaFoldDB" id="A0A7J0FRS3"/>
<dbReference type="EMBL" id="BJWL01000014">
    <property type="protein sequence ID" value="GFZ00870.1"/>
    <property type="molecule type" value="Genomic_DNA"/>
</dbReference>
<evidence type="ECO:0000313" key="1">
    <source>
        <dbReference type="EMBL" id="GFZ00870.1"/>
    </source>
</evidence>
<gene>
    <name evidence="1" type="ORF">Acr_14g0005050</name>
</gene>
<organism evidence="1 2">
    <name type="scientific">Actinidia rufa</name>
    <dbReference type="NCBI Taxonomy" id="165716"/>
    <lineage>
        <taxon>Eukaryota</taxon>
        <taxon>Viridiplantae</taxon>
        <taxon>Streptophyta</taxon>
        <taxon>Embryophyta</taxon>
        <taxon>Tracheophyta</taxon>
        <taxon>Spermatophyta</taxon>
        <taxon>Magnoliopsida</taxon>
        <taxon>eudicotyledons</taxon>
        <taxon>Gunneridae</taxon>
        <taxon>Pentapetalae</taxon>
        <taxon>asterids</taxon>
        <taxon>Ericales</taxon>
        <taxon>Actinidiaceae</taxon>
        <taxon>Actinidia</taxon>
    </lineage>
</organism>
<accession>A0A7J0FRS3</accession>
<reference evidence="1 2" key="1">
    <citation type="submission" date="2019-07" db="EMBL/GenBank/DDBJ databases">
        <title>De Novo Assembly of kiwifruit Actinidia rufa.</title>
        <authorList>
            <person name="Sugita-Konishi S."/>
            <person name="Sato K."/>
            <person name="Mori E."/>
            <person name="Abe Y."/>
            <person name="Kisaki G."/>
            <person name="Hamano K."/>
            <person name="Suezawa K."/>
            <person name="Otani M."/>
            <person name="Fukuda T."/>
            <person name="Manabe T."/>
            <person name="Gomi K."/>
            <person name="Tabuchi M."/>
            <person name="Akimitsu K."/>
            <person name="Kataoka I."/>
        </authorList>
    </citation>
    <scope>NUCLEOTIDE SEQUENCE [LARGE SCALE GENOMIC DNA]</scope>
    <source>
        <strain evidence="2">cv. Fuchu</strain>
    </source>
</reference>
<dbReference type="Proteomes" id="UP000585474">
    <property type="component" value="Unassembled WGS sequence"/>
</dbReference>
<evidence type="ECO:0000313" key="2">
    <source>
        <dbReference type="Proteomes" id="UP000585474"/>
    </source>
</evidence>
<keyword evidence="2" id="KW-1185">Reference proteome</keyword>
<name>A0A7J0FRS3_9ERIC</name>
<proteinExistence type="predicted"/>
<protein>
    <submittedName>
        <fullName evidence="1">Uncharacterized protein</fullName>
    </submittedName>
</protein>
<comment type="caution">
    <text evidence="1">The sequence shown here is derived from an EMBL/GenBank/DDBJ whole genome shotgun (WGS) entry which is preliminary data.</text>
</comment>